<accession>A0A552V5G1</accession>
<dbReference type="Proteomes" id="UP000320643">
    <property type="component" value="Unassembled WGS sequence"/>
</dbReference>
<proteinExistence type="predicted"/>
<evidence type="ECO:0000313" key="1">
    <source>
        <dbReference type="EMBL" id="TRW25681.1"/>
    </source>
</evidence>
<dbReference type="EMBL" id="VJVZ01000003">
    <property type="protein sequence ID" value="TRW25681.1"/>
    <property type="molecule type" value="Genomic_DNA"/>
</dbReference>
<evidence type="ECO:0000313" key="2">
    <source>
        <dbReference type="Proteomes" id="UP000320643"/>
    </source>
</evidence>
<keyword evidence="2" id="KW-1185">Reference proteome</keyword>
<name>A0A552V5G1_9FLAO</name>
<gene>
    <name evidence="1" type="ORF">FMM05_05510</name>
</gene>
<dbReference type="AlphaFoldDB" id="A0A552V5G1"/>
<protein>
    <submittedName>
        <fullName evidence="1">Uncharacterized protein</fullName>
    </submittedName>
</protein>
<comment type="caution">
    <text evidence="1">The sequence shown here is derived from an EMBL/GenBank/DDBJ whole genome shotgun (WGS) entry which is preliminary data.</text>
</comment>
<reference evidence="1 2" key="1">
    <citation type="submission" date="2019-07" db="EMBL/GenBank/DDBJ databases">
        <title>Flavobacterium sp. nov., isolated from glacier ice.</title>
        <authorList>
            <person name="Liu Q."/>
            <person name="Xin Y.-H."/>
        </authorList>
    </citation>
    <scope>NUCLEOTIDE SEQUENCE [LARGE SCALE GENOMIC DNA]</scope>
    <source>
        <strain evidence="1 2">ZT4R6</strain>
    </source>
</reference>
<organism evidence="1 2">
    <name type="scientific">Flavobacterium zepuense</name>
    <dbReference type="NCBI Taxonomy" id="2593302"/>
    <lineage>
        <taxon>Bacteria</taxon>
        <taxon>Pseudomonadati</taxon>
        <taxon>Bacteroidota</taxon>
        <taxon>Flavobacteriia</taxon>
        <taxon>Flavobacteriales</taxon>
        <taxon>Flavobacteriaceae</taxon>
        <taxon>Flavobacterium</taxon>
    </lineage>
</organism>
<sequence length="616" mass="71664">MNQLSKDQIKDRLLKRAAKQWGYTDIELENVFDPIVNLLFDVCAKELEKISNEIFSSRRRMTERLVDILTPTASAKATPARAILKAYPIENEATLNNYHQFYIQKKETNPYNPTESVIKNYFFGPTIPVKLTRNKLSYVVLPTGVMEIAKEQFKESINANNFINPTPHGIIWLGIKHQGEDIIKDLMFYFYLKNINNRNTFFHFLPKAKWFFNDYQLETAQGYNNDHNHAGDASELFREDFYHIEKTQEQVNDFYSRNFITIKNIINLTDADYTMPQELRGILVPEDFKRMADEKLLWLRVEFPNVIGGDILSEIYCANNCFPVINKKLNEIQGSIKNLLNIYPLSLNEDFFLELFSVADDKNKEFDIVKNSETQKDDDFAYLRFGGIARFDERNATEEINYLIDLIRDEAAAFSRLGNDFTDTNLKEINQVISRFRNKLSQTGMQNINNPYLVLNTKNSTEKGNLFVKYWTTNGEKANNINTFSRLVLHKGSDFEKDNIVLLSTTQGGKDELSNSDKIYAFRENLVSNQRVVTRQDIIILCKNHFGDAITTIEVKNGIQTSLDDNVGYTPTIDIYIKKKDPAYYNEEEWYFLSEDLKLMIEKKAINIVPFRIIFN</sequence>
<dbReference type="RefSeq" id="WP_143372346.1">
    <property type="nucleotide sequence ID" value="NZ_VJVZ01000003.1"/>
</dbReference>
<dbReference type="OrthoDB" id="1090083at2"/>